<keyword evidence="3" id="KW-0677">Repeat</keyword>
<dbReference type="Proteomes" id="UP000031668">
    <property type="component" value="Unassembled WGS sequence"/>
</dbReference>
<feature type="domain" description="U3 small nucleolar RNA-associated protein 6 N-terminal" evidence="5">
    <location>
        <begin position="18"/>
        <end position="68"/>
    </location>
</feature>
<dbReference type="GO" id="GO:0034388">
    <property type="term" value="C:Pwp2p-containing subcomplex of 90S preribosome"/>
    <property type="evidence" value="ECO:0007669"/>
    <property type="project" value="TreeGrafter"/>
</dbReference>
<dbReference type="OrthoDB" id="28112at2759"/>
<dbReference type="InterPro" id="IPR013949">
    <property type="entry name" value="Utp6"/>
</dbReference>
<sequence>MSERVHASVDKFKRDSKILEKLNIYNKDQIEEIIHKRIKLEYKIRRRSPKLEDFKEYIHYELNFMADLHESVDLQKGEKIQAVLSPHFRRVISLFNFALDKFKWEGCLWDECFRFYATYKKSDELESAVTKYIRLNYSSIDAWCLGAERLSQLDVSGGKKLLKGGVKALASAEMWNKYCLYCLHKCDKNLKTTAKRFVKFCVAMDYSNSVIILGSLLESIVKKYGAIHVFAFLSEVIDVPDNRNDFLMVFYTVFACQSSDHIRSVARDFILNNCHCFLNNYDLAGAFFKQVCYREREIGGEHVVELASAVYQKIRPITDRELVAKYCSRFTIKFDEDFLFKVVQYSKVYISKSLIYRHAFQGWDGCFLFFKNLLLRSPHKVPGYLMQIEDTIDLLQVKLSEYKDQSSFIDCIKLISDKFPLYINEFMEKCFVMLIDLFGSRQLREMISKYGSISNVSTKLLVLFYNIEKSKEPPDYQFLKELFESQFRCDKEMSVDYWIYYCIIERMSTLTSGRLNLKSLDLVYNRAMRNLTGDNVQRFMENLTLYSLMEEKYFDNYS</sequence>
<gene>
    <name evidence="6" type="ORF">RF11_09247</name>
</gene>
<evidence type="ECO:0000256" key="3">
    <source>
        <dbReference type="ARBA" id="ARBA00022737"/>
    </source>
</evidence>
<dbReference type="GO" id="GO:0030515">
    <property type="term" value="F:snoRNA binding"/>
    <property type="evidence" value="ECO:0007669"/>
    <property type="project" value="InterPro"/>
</dbReference>
<dbReference type="InterPro" id="IPR055347">
    <property type="entry name" value="UTP6_N"/>
</dbReference>
<name>A0A0C2J6P1_THEKT</name>
<dbReference type="GO" id="GO:0032040">
    <property type="term" value="C:small-subunit processome"/>
    <property type="evidence" value="ECO:0007669"/>
    <property type="project" value="TreeGrafter"/>
</dbReference>
<organism evidence="6 7">
    <name type="scientific">Thelohanellus kitauei</name>
    <name type="common">Myxosporean</name>
    <dbReference type="NCBI Taxonomy" id="669202"/>
    <lineage>
        <taxon>Eukaryota</taxon>
        <taxon>Metazoa</taxon>
        <taxon>Cnidaria</taxon>
        <taxon>Myxozoa</taxon>
        <taxon>Myxosporea</taxon>
        <taxon>Bivalvulida</taxon>
        <taxon>Platysporina</taxon>
        <taxon>Myxobolidae</taxon>
        <taxon>Thelohanellus</taxon>
    </lineage>
</organism>
<comment type="subcellular location">
    <subcellularLocation>
        <location evidence="1">Nucleus</location>
        <location evidence="1">Nucleolus</location>
    </subcellularLocation>
</comment>
<protein>
    <submittedName>
        <fullName evidence="6">U3 small nucleolar RNA-associated protein 6</fullName>
    </submittedName>
</protein>
<dbReference type="Pfam" id="PF08640">
    <property type="entry name" value="U3_assoc_6"/>
    <property type="match status" value="1"/>
</dbReference>
<evidence type="ECO:0000256" key="1">
    <source>
        <dbReference type="ARBA" id="ARBA00004604"/>
    </source>
</evidence>
<proteinExistence type="predicted"/>
<comment type="caution">
    <text evidence="6">The sequence shown here is derived from an EMBL/GenBank/DDBJ whole genome shotgun (WGS) entry which is preliminary data.</text>
</comment>
<evidence type="ECO:0000256" key="2">
    <source>
        <dbReference type="ARBA" id="ARBA00022552"/>
    </source>
</evidence>
<keyword evidence="4" id="KW-0539">Nucleus</keyword>
<dbReference type="GO" id="GO:0000462">
    <property type="term" value="P:maturation of SSU-rRNA from tricistronic rRNA transcript (SSU-rRNA, 5.8S rRNA, LSU-rRNA)"/>
    <property type="evidence" value="ECO:0007669"/>
    <property type="project" value="InterPro"/>
</dbReference>
<dbReference type="AlphaFoldDB" id="A0A0C2J6P1"/>
<evidence type="ECO:0000313" key="6">
    <source>
        <dbReference type="EMBL" id="KII64838.1"/>
    </source>
</evidence>
<dbReference type="EMBL" id="JWZT01004076">
    <property type="protein sequence ID" value="KII64838.1"/>
    <property type="molecule type" value="Genomic_DNA"/>
</dbReference>
<keyword evidence="7" id="KW-1185">Reference proteome</keyword>
<accession>A0A0C2J6P1</accession>
<dbReference type="PANTHER" id="PTHR23271:SF1">
    <property type="entry name" value="U3 SMALL NUCLEOLAR RNA-ASSOCIATED PROTEIN 6 HOMOLOG"/>
    <property type="match status" value="1"/>
</dbReference>
<evidence type="ECO:0000313" key="7">
    <source>
        <dbReference type="Proteomes" id="UP000031668"/>
    </source>
</evidence>
<evidence type="ECO:0000256" key="4">
    <source>
        <dbReference type="ARBA" id="ARBA00023242"/>
    </source>
</evidence>
<reference evidence="6 7" key="1">
    <citation type="journal article" date="2014" name="Genome Biol. Evol.">
        <title>The genome of the myxosporean Thelohanellus kitauei shows adaptations to nutrient acquisition within its fish host.</title>
        <authorList>
            <person name="Yang Y."/>
            <person name="Xiong J."/>
            <person name="Zhou Z."/>
            <person name="Huo F."/>
            <person name="Miao W."/>
            <person name="Ran C."/>
            <person name="Liu Y."/>
            <person name="Zhang J."/>
            <person name="Feng J."/>
            <person name="Wang M."/>
            <person name="Wang M."/>
            <person name="Wang L."/>
            <person name="Yao B."/>
        </authorList>
    </citation>
    <scope>NUCLEOTIDE SEQUENCE [LARGE SCALE GENOMIC DNA]</scope>
    <source>
        <strain evidence="6">Wuqing</strain>
    </source>
</reference>
<keyword evidence="2" id="KW-0698">rRNA processing</keyword>
<dbReference type="PANTHER" id="PTHR23271">
    <property type="entry name" value="HEPATOCELLULAR CARCINOMA-ASSOCIATED ANTIGEN 66"/>
    <property type="match status" value="1"/>
</dbReference>
<evidence type="ECO:0000259" key="5">
    <source>
        <dbReference type="Pfam" id="PF08640"/>
    </source>
</evidence>